<gene>
    <name evidence="3" type="ORF">KK137_10885</name>
</gene>
<protein>
    <submittedName>
        <fullName evidence="3">Phosphatase PAP2 family protein</fullName>
    </submittedName>
</protein>
<feature type="transmembrane region" description="Helical" evidence="1">
    <location>
        <begin position="76"/>
        <end position="98"/>
    </location>
</feature>
<evidence type="ECO:0000256" key="1">
    <source>
        <dbReference type="SAM" id="Phobius"/>
    </source>
</evidence>
<keyword evidence="1" id="KW-0812">Transmembrane</keyword>
<reference evidence="3 4" key="1">
    <citation type="submission" date="2021-05" db="EMBL/GenBank/DDBJ databases">
        <title>Croceibacterium sp. LX-88 genome sequence.</title>
        <authorList>
            <person name="Luo X."/>
        </authorList>
    </citation>
    <scope>NUCLEOTIDE SEQUENCE [LARGE SCALE GENOMIC DNA]</scope>
    <source>
        <strain evidence="3 4">LX-88</strain>
    </source>
</reference>
<dbReference type="EMBL" id="JAHFVK010000002">
    <property type="protein sequence ID" value="MBT2134840.1"/>
    <property type="molecule type" value="Genomic_DNA"/>
</dbReference>
<feature type="transmembrane region" description="Helical" evidence="1">
    <location>
        <begin position="146"/>
        <end position="164"/>
    </location>
</feature>
<sequence>MRRRFHLLSNHRFESRVLLLFVALLAGAMILAKAASEIVEGDTMAVDRAIVLALRVPGDSALPIGPPWLTHAIIDLTALGSVAVLSLITCLATGYLLVERKPTIAAYMLAAVASGFAAGTLLKWVYARARPDIVTHLVGTHSASFPSGHAMNSAIVYLTLAVLLARSAQRRSVRIYLISAAISLTVLVGCTRIYLGVHWPTDVLAGWVVGGLWAVGCSLAAKQLQSRKSIEGAGTSP</sequence>
<feature type="transmembrane region" description="Helical" evidence="1">
    <location>
        <begin position="203"/>
        <end position="221"/>
    </location>
</feature>
<dbReference type="InterPro" id="IPR036938">
    <property type="entry name" value="PAP2/HPO_sf"/>
</dbReference>
<evidence type="ECO:0000259" key="2">
    <source>
        <dbReference type="SMART" id="SM00014"/>
    </source>
</evidence>
<dbReference type="SUPFAM" id="SSF48317">
    <property type="entry name" value="Acid phosphatase/Vanadium-dependent haloperoxidase"/>
    <property type="match status" value="1"/>
</dbReference>
<dbReference type="Pfam" id="PF01569">
    <property type="entry name" value="PAP2"/>
    <property type="match status" value="1"/>
</dbReference>
<accession>A0ABS5W515</accession>
<feature type="transmembrane region" description="Helical" evidence="1">
    <location>
        <begin position="105"/>
        <end position="126"/>
    </location>
</feature>
<feature type="domain" description="Phosphatidic acid phosphatase type 2/haloperoxidase" evidence="2">
    <location>
        <begin position="103"/>
        <end position="218"/>
    </location>
</feature>
<dbReference type="Gene3D" id="1.20.144.10">
    <property type="entry name" value="Phosphatidic acid phosphatase type 2/haloperoxidase"/>
    <property type="match status" value="1"/>
</dbReference>
<dbReference type="PANTHER" id="PTHR14969:SF13">
    <property type="entry name" value="AT30094P"/>
    <property type="match status" value="1"/>
</dbReference>
<feature type="transmembrane region" description="Helical" evidence="1">
    <location>
        <begin position="176"/>
        <end position="197"/>
    </location>
</feature>
<dbReference type="CDD" id="cd03392">
    <property type="entry name" value="PAP2_like_2"/>
    <property type="match status" value="1"/>
</dbReference>
<keyword evidence="4" id="KW-1185">Reference proteome</keyword>
<dbReference type="InterPro" id="IPR000326">
    <property type="entry name" value="PAP2/HPO"/>
</dbReference>
<evidence type="ECO:0000313" key="4">
    <source>
        <dbReference type="Proteomes" id="UP000811255"/>
    </source>
</evidence>
<comment type="caution">
    <text evidence="3">The sequence shown here is derived from an EMBL/GenBank/DDBJ whole genome shotgun (WGS) entry which is preliminary data.</text>
</comment>
<organism evidence="3 4">
    <name type="scientific">Croceibacterium selenioxidans</name>
    <dbReference type="NCBI Taxonomy" id="2838833"/>
    <lineage>
        <taxon>Bacteria</taxon>
        <taxon>Pseudomonadati</taxon>
        <taxon>Pseudomonadota</taxon>
        <taxon>Alphaproteobacteria</taxon>
        <taxon>Sphingomonadales</taxon>
        <taxon>Erythrobacteraceae</taxon>
        <taxon>Croceibacterium</taxon>
    </lineage>
</organism>
<dbReference type="Proteomes" id="UP000811255">
    <property type="component" value="Unassembled WGS sequence"/>
</dbReference>
<dbReference type="SMART" id="SM00014">
    <property type="entry name" value="acidPPc"/>
    <property type="match status" value="1"/>
</dbReference>
<proteinExistence type="predicted"/>
<dbReference type="RefSeq" id="WP_214536455.1">
    <property type="nucleotide sequence ID" value="NZ_JAHFVK010000002.1"/>
</dbReference>
<name>A0ABS5W515_9SPHN</name>
<evidence type="ECO:0000313" key="3">
    <source>
        <dbReference type="EMBL" id="MBT2134840.1"/>
    </source>
</evidence>
<dbReference type="PANTHER" id="PTHR14969">
    <property type="entry name" value="SPHINGOSINE-1-PHOSPHATE PHOSPHOHYDROLASE"/>
    <property type="match status" value="1"/>
</dbReference>
<keyword evidence="1" id="KW-0472">Membrane</keyword>
<keyword evidence="1" id="KW-1133">Transmembrane helix</keyword>